<organism evidence="2 3">
    <name type="scientific">Streptomyces noursei</name>
    <name type="common">Streptomyces albulus</name>
    <dbReference type="NCBI Taxonomy" id="1971"/>
    <lineage>
        <taxon>Bacteria</taxon>
        <taxon>Bacillati</taxon>
        <taxon>Actinomycetota</taxon>
        <taxon>Actinomycetes</taxon>
        <taxon>Kitasatosporales</taxon>
        <taxon>Streptomycetaceae</taxon>
        <taxon>Streptomyces</taxon>
    </lineage>
</organism>
<reference evidence="2 3" key="1">
    <citation type="journal article" date="2019" name="Microbiol. Resour. Announc.">
        <title>Draft Genome Sequence of the Most Traditional epsilon-Poly-l-Lysine Producer, Streptomyces albulus NBRC14147.</title>
        <authorList>
            <person name="Yamanaka K."/>
            <person name="Hamano Y."/>
        </authorList>
    </citation>
    <scope>NUCLEOTIDE SEQUENCE [LARGE SCALE GENOMIC DNA]</scope>
    <source>
        <strain evidence="2 3">NBRC 14147</strain>
    </source>
</reference>
<dbReference type="Pfam" id="PF23636">
    <property type="entry name" value="DUF7144"/>
    <property type="match status" value="1"/>
</dbReference>
<evidence type="ECO:0000259" key="1">
    <source>
        <dbReference type="Pfam" id="PF23636"/>
    </source>
</evidence>
<dbReference type="Proteomes" id="UP000288351">
    <property type="component" value="Unassembled WGS sequence"/>
</dbReference>
<feature type="domain" description="DUF7144" evidence="1">
    <location>
        <begin position="34"/>
        <end position="146"/>
    </location>
</feature>
<comment type="caution">
    <text evidence="2">The sequence shown here is derived from an EMBL/GenBank/DDBJ whole genome shotgun (WGS) entry which is preliminary data.</text>
</comment>
<accession>A0A059VVT2</accession>
<dbReference type="EMBL" id="BHXC01000006">
    <property type="protein sequence ID" value="GCB88718.1"/>
    <property type="molecule type" value="Genomic_DNA"/>
</dbReference>
<proteinExistence type="predicted"/>
<name>A0A059VVT2_STRNR</name>
<dbReference type="AlphaFoldDB" id="A0A059VVT2"/>
<dbReference type="InterPro" id="IPR055568">
    <property type="entry name" value="DUF7144"/>
</dbReference>
<sequence>MASAAGHPTGTPRPGYGGSTTAPRHEDHKGHGLVMFAGVMLALLALFNGLDGIAAIVNSHVFVGNTSLVLGDLQAFGWLMLALGILQAVAAVGVLTKGSEAARWFGVAVLGLNAFAQMFFIPSYPVWSVLIIALDVLAIYGLCVYGGRSAEATEQAAQGG</sequence>
<dbReference type="RefSeq" id="WP_124428081.1">
    <property type="nucleotide sequence ID" value="NZ_BHXC01000006.1"/>
</dbReference>
<dbReference type="eggNOG" id="ENOG5032U2G">
    <property type="taxonomic scope" value="Bacteria"/>
</dbReference>
<evidence type="ECO:0000313" key="2">
    <source>
        <dbReference type="EMBL" id="GCB88718.1"/>
    </source>
</evidence>
<gene>
    <name evidence="2" type="ORF">SALB_01390</name>
</gene>
<evidence type="ECO:0000313" key="3">
    <source>
        <dbReference type="Proteomes" id="UP000288351"/>
    </source>
</evidence>
<dbReference type="STRING" id="68570.DC74_582"/>
<protein>
    <submittedName>
        <fullName evidence="2">Membrane protein</fullName>
    </submittedName>
</protein>